<evidence type="ECO:0000256" key="2">
    <source>
        <dbReference type="SAM" id="Phobius"/>
    </source>
</evidence>
<name>A0ABD1XFF0_9MARC</name>
<evidence type="ECO:0000256" key="1">
    <source>
        <dbReference type="SAM" id="MobiDB-lite"/>
    </source>
</evidence>
<protein>
    <recommendedName>
        <fullName evidence="5">60S ribosomal protein L18a-like protein</fullName>
    </recommendedName>
</protein>
<feature type="transmembrane region" description="Helical" evidence="2">
    <location>
        <begin position="45"/>
        <end position="69"/>
    </location>
</feature>
<sequence length="109" mass="11656">MDSEAARKQTSGAHAPLLGEYTDDSDGDVSVGIYDRPLPCCGCGFGWGSFICGFLCPPFWYVGTILFFAEYYRRDPRERAGLAACGIAALVCSVAVAIALIILLARGKL</sequence>
<keyword evidence="2" id="KW-1133">Transmembrane helix</keyword>
<keyword evidence="2" id="KW-0472">Membrane</keyword>
<evidence type="ECO:0000313" key="4">
    <source>
        <dbReference type="Proteomes" id="UP001605036"/>
    </source>
</evidence>
<dbReference type="EMBL" id="JBHFFA010000008">
    <property type="protein sequence ID" value="KAL2607667.1"/>
    <property type="molecule type" value="Genomic_DNA"/>
</dbReference>
<dbReference type="AlphaFoldDB" id="A0ABD1XFF0"/>
<accession>A0ABD1XFF0</accession>
<evidence type="ECO:0008006" key="5">
    <source>
        <dbReference type="Google" id="ProtNLM"/>
    </source>
</evidence>
<dbReference type="PANTHER" id="PTHR46666">
    <property type="entry name" value="60S RIBOSOMAL L18A-LIKE PROTEIN"/>
    <property type="match status" value="1"/>
</dbReference>
<evidence type="ECO:0000313" key="3">
    <source>
        <dbReference type="EMBL" id="KAL2607667.1"/>
    </source>
</evidence>
<dbReference type="PANTHER" id="PTHR46666:SF2">
    <property type="entry name" value="60S RIBOSOMAL L18A-LIKE PROTEIN"/>
    <property type="match status" value="1"/>
</dbReference>
<dbReference type="Proteomes" id="UP001605036">
    <property type="component" value="Unassembled WGS sequence"/>
</dbReference>
<reference evidence="3 4" key="1">
    <citation type="submission" date="2024-09" db="EMBL/GenBank/DDBJ databases">
        <title>Chromosome-scale assembly of Riccia fluitans.</title>
        <authorList>
            <person name="Paukszto L."/>
            <person name="Sawicki J."/>
            <person name="Karawczyk K."/>
            <person name="Piernik-Szablinska J."/>
            <person name="Szczecinska M."/>
            <person name="Mazdziarz M."/>
        </authorList>
    </citation>
    <scope>NUCLEOTIDE SEQUENCE [LARGE SCALE GENOMIC DNA]</scope>
    <source>
        <strain evidence="3">Rf_01</strain>
        <tissue evidence="3">Aerial parts of the thallus</tissue>
    </source>
</reference>
<feature type="transmembrane region" description="Helical" evidence="2">
    <location>
        <begin position="81"/>
        <end position="105"/>
    </location>
</feature>
<keyword evidence="2" id="KW-0812">Transmembrane</keyword>
<organism evidence="3 4">
    <name type="scientific">Riccia fluitans</name>
    <dbReference type="NCBI Taxonomy" id="41844"/>
    <lineage>
        <taxon>Eukaryota</taxon>
        <taxon>Viridiplantae</taxon>
        <taxon>Streptophyta</taxon>
        <taxon>Embryophyta</taxon>
        <taxon>Marchantiophyta</taxon>
        <taxon>Marchantiopsida</taxon>
        <taxon>Marchantiidae</taxon>
        <taxon>Marchantiales</taxon>
        <taxon>Ricciaceae</taxon>
        <taxon>Riccia</taxon>
    </lineage>
</organism>
<gene>
    <name evidence="3" type="ORF">R1flu_026240</name>
</gene>
<keyword evidence="4" id="KW-1185">Reference proteome</keyword>
<comment type="caution">
    <text evidence="3">The sequence shown here is derived from an EMBL/GenBank/DDBJ whole genome shotgun (WGS) entry which is preliminary data.</text>
</comment>
<proteinExistence type="predicted"/>
<feature type="region of interest" description="Disordered" evidence="1">
    <location>
        <begin position="1"/>
        <end position="23"/>
    </location>
</feature>